<dbReference type="WBParaSite" id="scf7180000423348.g10775">
    <property type="protein sequence ID" value="scf7180000423348.g10775"/>
    <property type="gene ID" value="scf7180000423348.g10775"/>
</dbReference>
<organism evidence="1 2">
    <name type="scientific">Meloidogyne floridensis</name>
    <dbReference type="NCBI Taxonomy" id="298350"/>
    <lineage>
        <taxon>Eukaryota</taxon>
        <taxon>Metazoa</taxon>
        <taxon>Ecdysozoa</taxon>
        <taxon>Nematoda</taxon>
        <taxon>Chromadorea</taxon>
        <taxon>Rhabditida</taxon>
        <taxon>Tylenchina</taxon>
        <taxon>Tylenchomorpha</taxon>
        <taxon>Tylenchoidea</taxon>
        <taxon>Meloidogynidae</taxon>
        <taxon>Meloidogyninae</taxon>
        <taxon>Meloidogyne</taxon>
    </lineage>
</organism>
<dbReference type="Proteomes" id="UP000887560">
    <property type="component" value="Unplaced"/>
</dbReference>
<dbReference type="InterPro" id="IPR045864">
    <property type="entry name" value="aa-tRNA-synth_II/BPL/LPL"/>
</dbReference>
<accession>A0A915P1Z0</accession>
<evidence type="ECO:0000313" key="1">
    <source>
        <dbReference type="Proteomes" id="UP000887560"/>
    </source>
</evidence>
<proteinExistence type="predicted"/>
<dbReference type="AlphaFoldDB" id="A0A915P1Z0"/>
<keyword evidence="1" id="KW-1185">Reference proteome</keyword>
<reference evidence="2" key="1">
    <citation type="submission" date="2022-11" db="UniProtKB">
        <authorList>
            <consortium name="WormBaseParasite"/>
        </authorList>
    </citation>
    <scope>IDENTIFICATION</scope>
</reference>
<protein>
    <submittedName>
        <fullName evidence="2">Uncharacterized protein</fullName>
    </submittedName>
</protein>
<sequence length="289" mass="32934">MAQVPDTFDFKGLVYEPEVNFWNLNANIIGQLNQECLMNRQGHQLNLLKNAIIKHVENEKKPHTNIPLFKICGNESKLLSVRENFNKLLIDEGETDLRSTAYYINKDICVRHWIFGNIPGILQRGIKNFVAYGDVYTHSTNMATHSTNMNEKPACGNQLIIVRTYSAQELFGNSQMNLFINEPHDAYSRENNKQPSHAIHTHERLSVCVKSFADNLLQGLGLNTLSSKTKDDFPIMYPYLVLSKQYKGHSVEVAAYGIIDQHLLNGLGKGERVGWICFLGLILIRLLRF</sequence>
<dbReference type="Gene3D" id="3.30.930.10">
    <property type="entry name" value="Bira Bifunctional Protein, Domain 2"/>
    <property type="match status" value="1"/>
</dbReference>
<evidence type="ECO:0000313" key="2">
    <source>
        <dbReference type="WBParaSite" id="scf7180000423348.g10775"/>
    </source>
</evidence>
<name>A0A915P1Z0_9BILA</name>